<dbReference type="EMBL" id="JAHWGI010000302">
    <property type="protein sequence ID" value="KAK3912826.1"/>
    <property type="molecule type" value="Genomic_DNA"/>
</dbReference>
<reference evidence="2" key="2">
    <citation type="journal article" date="2023" name="BMC Genomics">
        <title>Pest status, molecular evolution, and epigenetic factors derived from the genome assembly of Frankliniella fusca, a thysanopteran phytovirus vector.</title>
        <authorList>
            <person name="Catto M.A."/>
            <person name="Labadie P.E."/>
            <person name="Jacobson A.L."/>
            <person name="Kennedy G.G."/>
            <person name="Srinivasan R."/>
            <person name="Hunt B.G."/>
        </authorList>
    </citation>
    <scope>NUCLEOTIDE SEQUENCE</scope>
    <source>
        <strain evidence="2">PL_HMW_Pooled</strain>
    </source>
</reference>
<evidence type="ECO:0000313" key="3">
    <source>
        <dbReference type="Proteomes" id="UP001219518"/>
    </source>
</evidence>
<gene>
    <name evidence="2" type="ORF">KUF71_004776</name>
</gene>
<evidence type="ECO:0000256" key="1">
    <source>
        <dbReference type="SAM" id="MobiDB-lite"/>
    </source>
</evidence>
<feature type="region of interest" description="Disordered" evidence="1">
    <location>
        <begin position="1"/>
        <end position="20"/>
    </location>
</feature>
<name>A0AAE1H202_9NEOP</name>
<dbReference type="AlphaFoldDB" id="A0AAE1H202"/>
<dbReference type="Proteomes" id="UP001219518">
    <property type="component" value="Unassembled WGS sequence"/>
</dbReference>
<reference evidence="2" key="1">
    <citation type="submission" date="2021-07" db="EMBL/GenBank/DDBJ databases">
        <authorList>
            <person name="Catto M.A."/>
            <person name="Jacobson A."/>
            <person name="Kennedy G."/>
            <person name="Labadie P."/>
            <person name="Hunt B.G."/>
            <person name="Srinivasan R."/>
        </authorList>
    </citation>
    <scope>NUCLEOTIDE SEQUENCE</scope>
    <source>
        <strain evidence="2">PL_HMW_Pooled</strain>
        <tissue evidence="2">Head</tissue>
    </source>
</reference>
<comment type="caution">
    <text evidence="2">The sequence shown here is derived from an EMBL/GenBank/DDBJ whole genome shotgun (WGS) entry which is preliminary data.</text>
</comment>
<evidence type="ECO:0000313" key="2">
    <source>
        <dbReference type="EMBL" id="KAK3912826.1"/>
    </source>
</evidence>
<accession>A0AAE1H202</accession>
<proteinExistence type="predicted"/>
<keyword evidence="3" id="KW-1185">Reference proteome</keyword>
<sequence>MAPQRSLPPRSAAQPMAPMALEPHGYGPVSVVSSPFPSVRGARGSLYAGSRSRRRRMVNKMSSTVKAKGKTRKMSGKSTFLVLWQSSLSLLPPNLSAQFLPPPPPLRRSAYILNVMSSERPGPAPGPASANIIKRHYRNSAWSSEHLPCDCEPTRHDYNGRLAAWSNRRRKTVRFCTLKNKLVGGFYSCSVYTGSWIGGAAAESWFVCDVCSAGLSRPATNLKRHHKFLFNEEQEHSCWYCERDFNRSNNVMIHTAFSTKCI</sequence>
<organism evidence="2 3">
    <name type="scientific">Frankliniella fusca</name>
    <dbReference type="NCBI Taxonomy" id="407009"/>
    <lineage>
        <taxon>Eukaryota</taxon>
        <taxon>Metazoa</taxon>
        <taxon>Ecdysozoa</taxon>
        <taxon>Arthropoda</taxon>
        <taxon>Hexapoda</taxon>
        <taxon>Insecta</taxon>
        <taxon>Pterygota</taxon>
        <taxon>Neoptera</taxon>
        <taxon>Paraneoptera</taxon>
        <taxon>Thysanoptera</taxon>
        <taxon>Terebrantia</taxon>
        <taxon>Thripoidea</taxon>
        <taxon>Thripidae</taxon>
        <taxon>Frankliniella</taxon>
    </lineage>
</organism>
<dbReference type="Gene3D" id="3.30.160.60">
    <property type="entry name" value="Classic Zinc Finger"/>
    <property type="match status" value="1"/>
</dbReference>
<protein>
    <submittedName>
        <fullName evidence="2">Fez family zinc finger protein 1</fullName>
    </submittedName>
</protein>